<organism evidence="2 3">
    <name type="scientific">Lawsonella clevelandensis</name>
    <dbReference type="NCBI Taxonomy" id="1528099"/>
    <lineage>
        <taxon>Bacteria</taxon>
        <taxon>Bacillati</taxon>
        <taxon>Actinomycetota</taxon>
        <taxon>Actinomycetes</taxon>
        <taxon>Mycobacteriales</taxon>
        <taxon>Lawsonellaceae</taxon>
        <taxon>Lawsonella</taxon>
    </lineage>
</organism>
<evidence type="ECO:0000313" key="2">
    <source>
        <dbReference type="EMBL" id="VHO00358.1"/>
    </source>
</evidence>
<dbReference type="AlphaFoldDB" id="A0A5E3ZWF0"/>
<keyword evidence="1" id="KW-0732">Signal</keyword>
<dbReference type="Proteomes" id="UP000324288">
    <property type="component" value="Chromosome"/>
</dbReference>
<accession>A0A5E3ZWF0</accession>
<name>A0A5E3ZWF0_9ACTN</name>
<dbReference type="OrthoDB" id="3710702at2"/>
<proteinExistence type="predicted"/>
<feature type="chain" id="PRO_5023091837" evidence="1">
    <location>
        <begin position="32"/>
        <end position="559"/>
    </location>
</feature>
<keyword evidence="3" id="KW-1185">Reference proteome</keyword>
<evidence type="ECO:0000313" key="3">
    <source>
        <dbReference type="Proteomes" id="UP000324288"/>
    </source>
</evidence>
<dbReference type="EMBL" id="LR584267">
    <property type="protein sequence ID" value="VHO00358.1"/>
    <property type="molecule type" value="Genomic_DNA"/>
</dbReference>
<reference evidence="2 3" key="1">
    <citation type="submission" date="2019-04" db="EMBL/GenBank/DDBJ databases">
        <authorList>
            <person name="Seth-Smith MB H."/>
            <person name="Seth-Smith H."/>
        </authorList>
    </citation>
    <scope>NUCLEOTIDE SEQUENCE [LARGE SCALE GENOMIC DNA]</scope>
    <source>
        <strain evidence="2">USB-603019</strain>
    </source>
</reference>
<evidence type="ECO:0000256" key="1">
    <source>
        <dbReference type="SAM" id="SignalP"/>
    </source>
</evidence>
<sequence>MHRCPRTMPSTASAVLVSAALFFTGAGVAQAAPDTPQPQIDRTSTPAECVPFIGDPVKGYGQYPLGLRAPDYGTDGYDMLPLARGKNLPTRVDLRDNTQGFNQRIEVALRDGTIFVRFRGGAKPWREMPTPSCLRGKIVGISINEGAMVALDRGGWIYTISQLLSSPSKWGWIRAWGGPVWFGKGEQSPNIDNGKWSFSLIGNHTDKTYQDPSGKQQPISLAKCTQVIALSQDGSRIYSMDPWLATDYSYEVGTPLNSRFLVHTMSASGSVVFITNKYGDMYVRQSDFDINGSDPAQFRYTWHEDNRPVAKDALQHRLDPRTAAIKLPPQDWQHQPKIPGTITDRISIHSTAPGSQNRELRVEGIKGGVTGFWHKMVDGKKWAFTPTSQPLKGKVLQNPAQDRSRDTLRAPSPYNFRGTLVPGVQLDVHEFAYASVTRPVRLTIKGKAYKVLLHSVDGRLGTPLTMRMQPFEGEFGPRPAGLVATVKRNYVAAFEIPQNLWATAKSDPALAAFIKTYMAGERVHEIYLRVTSNQMEVINSPVDGVAMPLVSTVSTLRSY</sequence>
<protein>
    <submittedName>
        <fullName evidence="2">Uncharacterized protein</fullName>
    </submittedName>
</protein>
<feature type="signal peptide" evidence="1">
    <location>
        <begin position="1"/>
        <end position="31"/>
    </location>
</feature>
<dbReference type="RefSeq" id="WP_097677596.1">
    <property type="nucleotide sequence ID" value="NZ_CAJPTR010000022.1"/>
</dbReference>
<gene>
    <name evidence="2" type="ORF">LC603019_00684</name>
</gene>